<evidence type="ECO:0000259" key="2">
    <source>
        <dbReference type="Pfam" id="PF16561"/>
    </source>
</evidence>
<feature type="compositionally biased region" description="Basic and acidic residues" evidence="1">
    <location>
        <begin position="792"/>
        <end position="808"/>
    </location>
</feature>
<feature type="region of interest" description="Disordered" evidence="1">
    <location>
        <begin position="904"/>
        <end position="1066"/>
    </location>
</feature>
<feature type="compositionally biased region" description="Basic and acidic residues" evidence="1">
    <location>
        <begin position="1370"/>
        <end position="1387"/>
    </location>
</feature>
<gene>
    <name evidence="3" type="ORF">H103_04047</name>
</gene>
<feature type="compositionally biased region" description="Low complexity" evidence="1">
    <location>
        <begin position="1152"/>
        <end position="1168"/>
    </location>
</feature>
<feature type="compositionally biased region" description="Basic and acidic residues" evidence="1">
    <location>
        <begin position="250"/>
        <end position="284"/>
    </location>
</feature>
<dbReference type="Proteomes" id="UP000023758">
    <property type="component" value="Unassembled WGS sequence"/>
</dbReference>
<feature type="compositionally biased region" description="Basic and acidic residues" evidence="1">
    <location>
        <begin position="409"/>
        <end position="426"/>
    </location>
</feature>
<feature type="compositionally biased region" description="Polar residues" evidence="1">
    <location>
        <begin position="382"/>
        <end position="393"/>
    </location>
</feature>
<dbReference type="Pfam" id="PF16561">
    <property type="entry name" value="AMPK1_CBM"/>
    <property type="match status" value="1"/>
</dbReference>
<feature type="compositionally biased region" description="Low complexity" evidence="1">
    <location>
        <begin position="113"/>
        <end position="127"/>
    </location>
</feature>
<feature type="compositionally biased region" description="Basic and acidic residues" evidence="1">
    <location>
        <begin position="1129"/>
        <end position="1147"/>
    </location>
</feature>
<dbReference type="Gene3D" id="2.60.40.10">
    <property type="entry name" value="Immunoglobulins"/>
    <property type="match status" value="1"/>
</dbReference>
<feature type="compositionally biased region" description="Basic and acidic residues" evidence="1">
    <location>
        <begin position="1225"/>
        <end position="1239"/>
    </location>
</feature>
<feature type="compositionally biased region" description="Basic and acidic residues" evidence="1">
    <location>
        <begin position="312"/>
        <end position="321"/>
    </location>
</feature>
<dbReference type="OrthoDB" id="4174196at2759"/>
<dbReference type="EMBL" id="KK207833">
    <property type="protein sequence ID" value="EZF52963.1"/>
    <property type="molecule type" value="Genomic_DNA"/>
</dbReference>
<dbReference type="InterPro" id="IPR013783">
    <property type="entry name" value="Ig-like_fold"/>
</dbReference>
<feature type="compositionally biased region" description="Basic and acidic residues" evidence="1">
    <location>
        <begin position="350"/>
        <end position="378"/>
    </location>
</feature>
<feature type="compositionally biased region" description="Basic and acidic residues" evidence="1">
    <location>
        <begin position="1588"/>
        <end position="1597"/>
    </location>
</feature>
<sequence>MTEAVKRTVTIAIRRPSTTPAVFVAACFTEPAWEPVELTPQLLSSKDAPTTEDSSTQVEEYEFSKEFELPEGKYQYKFRLGTDEDSWFCDNDVETVVNDDGICNNVLVVNDTSSTSTTEGSQQTNGTPNGTKLKESVKEEDDTEEKAKTMEDIPVDAAVVDKSDKEVPVNVVGETATEVEKKPDNQVDSVRAPEASASKDNVSEEKSDEKLSKKEDIVLDSEKTVAVDNTEMEQEQSSSDKLENTVPEPTSKELPEESKKSESRAEDSQNSLEAKKELFEKVDAVEATDPAETSKEESNDKVQTLLVTESRTAAEEPKKNITGDLKTTPAEPANDVLEAEAAPEAPAIKPTKDSTKEDDVPEITKEDAVPAHAEELTVEKANGSSEETSNPEASMTVEEPTVIEPEAVSEEKNKEEPATELEKTPVKAEQIAESTSIPAVVKEAPSPEAIKEDPLATKEEPVSIKPENAELPQEEMVSDKDADPVATEDKIKEASAAESEPVPDAVKAGPEVAAVREAEASAEEPKEPIVPKDIASKEIAPDDAPRSGSEKPTVANEEPEKSFNEPEATPEEPKESAPESEPALTDSKRDTDATENSTVDGLETQGDPVDTEAEVKPAAADKVVSAEESEVLSSKEPKPVIEEPEDETEASKEVSTEKDDGTTEIGKKEEAALSVPMPEEAKDEAVEEKPEPVPAPVATTEAEDVPEVVDEPSKDVDTANEGPDKDASQPVEALKSTEDDALVTKEAQTITEDKPVEESAPEVIKDEIKEESEEPVPGPNAEIAVAADEASVNEHQHDASIAEVKELPADDPALADCNVPAVEDEAVVSESKDNSEPEVNRDSQPAQKKEETEDKADPAPGAQPAVEEDSVKEVPSKTENETKEGSEVPLIANIAGVEALQNVKSQANPELSEEEAGQVAQSSTPALESQVEGETKAPELKGPAIEELASVAEEPAAGIQKDSESGDSKEEEDTTAPGKEVEAAGEQIEKPEEQKLAEPEATGDDAPVPAAKETDLPSESMKDEVAATTELSTSQVADEPSDKPAPVASEGPGEPDVSQGPKEVHIETAVVDDASKKANAQFQVGDAAVDAPIDVPEEPKQDAEAVVNVEETPKDVQNDVIAAGEEVKPEAEKSLDHVAKVDDKQPEEAVEEASVAVEEAVKAESAPETQDAVTVTADPVADETPALEAEAPEEEAPKSDTADVTTIEAKEVLPEAAETTVVSQDTEKEDITVEAEKPEIPTSEAVTTPTASPEALKDTEETPDNSVKSAATEAVTHDDDENTTVPENVPEPTGSASEVTTDKPAESFADNEPEVPTSKDEVTKEAILNEQLASSTSPECKSDAKADLPNVSADSIQEAGLQRKLQSSEAKADFVTDHTKAEEDQPKESTISMAEGQEDAHKTNGATIAAALGAAAVIPGAAFLAKKAFESGETTDKKTAAGDTPGATESLISKRGVDDSEHINNVMVKEDSKVGANDKSSNHTKNGPMQEEPASAESTSKAHATEENDKGTTVENTSLPEQVKESPAGKDDAQEAVNGKVIAEEESKRATPKASASADIESSSCAATADANPSTAATTNGTKTNGTKTDEVSEETRPPTGNKSITSLTTQRRDNFLKYIWRAIFVNFFGSLFGFRRRDTTA</sequence>
<feature type="compositionally biased region" description="Acidic residues" evidence="1">
    <location>
        <begin position="701"/>
        <end position="710"/>
    </location>
</feature>
<protein>
    <recommendedName>
        <fullName evidence="2">AMP-activated protein kinase glycogen-binding domain-containing protein</fullName>
    </recommendedName>
</protein>
<evidence type="ECO:0000313" key="3">
    <source>
        <dbReference type="EMBL" id="EZF52963.1"/>
    </source>
</evidence>
<feature type="region of interest" description="Disordered" evidence="1">
    <location>
        <begin position="1129"/>
        <end position="1400"/>
    </location>
</feature>
<proteinExistence type="predicted"/>
<feature type="region of interest" description="Disordered" evidence="1">
    <location>
        <begin position="1431"/>
        <end position="1607"/>
    </location>
</feature>
<feature type="compositionally biased region" description="Basic and acidic residues" evidence="1">
    <location>
        <begin position="514"/>
        <end position="549"/>
    </location>
</feature>
<feature type="compositionally biased region" description="Basic and acidic residues" evidence="1">
    <location>
        <begin position="649"/>
        <end position="671"/>
    </location>
</feature>
<dbReference type="InterPro" id="IPR014756">
    <property type="entry name" value="Ig_E-set"/>
</dbReference>
<feature type="compositionally biased region" description="Basic and acidic residues" evidence="1">
    <location>
        <begin position="1012"/>
        <end position="1025"/>
    </location>
</feature>
<dbReference type="InterPro" id="IPR032640">
    <property type="entry name" value="AMPK1_CBM"/>
</dbReference>
<feature type="compositionally biased region" description="Basic and acidic residues" evidence="1">
    <location>
        <begin position="751"/>
        <end position="768"/>
    </location>
</feature>
<feature type="compositionally biased region" description="Basic and acidic residues" evidence="1">
    <location>
        <begin position="869"/>
        <end position="886"/>
    </location>
</feature>
<feature type="compositionally biased region" description="Basic and acidic residues" evidence="1">
    <location>
        <begin position="1522"/>
        <end position="1533"/>
    </location>
</feature>
<dbReference type="SUPFAM" id="SSF81296">
    <property type="entry name" value="E set domains"/>
    <property type="match status" value="1"/>
</dbReference>
<dbReference type="PROSITE" id="PS51257">
    <property type="entry name" value="PROKAR_LIPOPROTEIN"/>
    <property type="match status" value="1"/>
</dbReference>
<feature type="compositionally biased region" description="Basic and acidic residues" evidence="1">
    <location>
        <begin position="679"/>
        <end position="691"/>
    </location>
</feature>
<reference evidence="3" key="1">
    <citation type="submission" date="2014-02" db="EMBL/GenBank/DDBJ databases">
        <title>The Genome Sequence of Trichophyton rubrum (morphotype fischeri) CBS 288.86.</title>
        <authorList>
            <consortium name="The Broad Institute Genomics Platform"/>
            <person name="Cuomo C.A."/>
            <person name="White T.C."/>
            <person name="Graser Y."/>
            <person name="Martinez-Rossi N."/>
            <person name="Heitman J."/>
            <person name="Young S.K."/>
            <person name="Zeng Q."/>
            <person name="Gargeya S."/>
            <person name="Abouelleil A."/>
            <person name="Alvarado L."/>
            <person name="Chapman S.B."/>
            <person name="Gainer-Dewar J."/>
            <person name="Goldberg J."/>
            <person name="Griggs A."/>
            <person name="Gujja S."/>
            <person name="Hansen M."/>
            <person name="Howarth C."/>
            <person name="Imamovic A."/>
            <person name="Larimer J."/>
            <person name="Martinez D."/>
            <person name="Murphy C."/>
            <person name="Pearson M.D."/>
            <person name="Persinoti G."/>
            <person name="Poon T."/>
            <person name="Priest M."/>
            <person name="Roberts A.D."/>
            <person name="Saif S."/>
            <person name="Shea T.D."/>
            <person name="Sykes S.N."/>
            <person name="Wortman J."/>
            <person name="Nusbaum C."/>
            <person name="Birren B."/>
        </authorList>
    </citation>
    <scope>NUCLEOTIDE SEQUENCE [LARGE SCALE GENOMIC DNA]</scope>
    <source>
        <strain evidence="3">CBS 288.86</strain>
    </source>
</reference>
<feature type="compositionally biased region" description="Basic and acidic residues" evidence="1">
    <location>
        <begin position="1455"/>
        <end position="1473"/>
    </location>
</feature>
<feature type="compositionally biased region" description="Basic and acidic residues" evidence="1">
    <location>
        <begin position="201"/>
        <end position="225"/>
    </location>
</feature>
<feature type="compositionally biased region" description="Basic and acidic residues" evidence="1">
    <location>
        <begin position="1431"/>
        <end position="1440"/>
    </location>
</feature>
<feature type="compositionally biased region" description="Basic and acidic residues" evidence="1">
    <location>
        <begin position="979"/>
        <end position="998"/>
    </location>
</feature>
<name>A0A022W4F0_TRIRU</name>
<organism evidence="3">
    <name type="scientific">Trichophyton rubrum CBS 288.86</name>
    <dbReference type="NCBI Taxonomy" id="1215330"/>
    <lineage>
        <taxon>Eukaryota</taxon>
        <taxon>Fungi</taxon>
        <taxon>Dikarya</taxon>
        <taxon>Ascomycota</taxon>
        <taxon>Pezizomycotina</taxon>
        <taxon>Eurotiomycetes</taxon>
        <taxon>Eurotiomycetidae</taxon>
        <taxon>Onygenales</taxon>
        <taxon>Arthrodermataceae</taxon>
        <taxon>Trichophyton</taxon>
    </lineage>
</organism>
<feature type="compositionally biased region" description="Basic and acidic residues" evidence="1">
    <location>
        <begin position="449"/>
        <end position="462"/>
    </location>
</feature>
<feature type="compositionally biased region" description="Basic and acidic residues" evidence="1">
    <location>
        <begin position="477"/>
        <end position="495"/>
    </location>
</feature>
<dbReference type="HOGENOM" id="CLU_242782_0_0_1"/>
<evidence type="ECO:0000256" key="1">
    <source>
        <dbReference type="SAM" id="MobiDB-lite"/>
    </source>
</evidence>
<feature type="compositionally biased region" description="Basic and acidic residues" evidence="1">
    <location>
        <begin position="830"/>
        <end position="857"/>
    </location>
</feature>
<feature type="compositionally biased region" description="Basic and acidic residues" evidence="1">
    <location>
        <begin position="711"/>
        <end position="727"/>
    </location>
</feature>
<feature type="region of interest" description="Disordered" evidence="1">
    <location>
        <begin position="113"/>
        <end position="890"/>
    </location>
</feature>
<dbReference type="CDD" id="cd02859">
    <property type="entry name" value="E_set_AMPKbeta_like_N"/>
    <property type="match status" value="1"/>
</dbReference>
<feature type="compositionally biased region" description="Basic and acidic residues" evidence="1">
    <location>
        <begin position="1503"/>
        <end position="1512"/>
    </location>
</feature>
<feature type="compositionally biased region" description="Polar residues" evidence="1">
    <location>
        <begin position="301"/>
        <end position="311"/>
    </location>
</feature>
<feature type="domain" description="AMP-activated protein kinase glycogen-binding" evidence="2">
    <location>
        <begin position="59"/>
        <end position="112"/>
    </location>
</feature>
<accession>A0A022W4F0</accession>
<feature type="compositionally biased region" description="Low complexity" evidence="1">
    <location>
        <begin position="1566"/>
        <end position="1587"/>
    </location>
</feature>